<dbReference type="EMBL" id="SMCQ01000001">
    <property type="protein sequence ID" value="TCW02979.1"/>
    <property type="molecule type" value="Genomic_DNA"/>
</dbReference>
<dbReference type="GO" id="GO:0051607">
    <property type="term" value="P:defense response to virus"/>
    <property type="evidence" value="ECO:0007669"/>
    <property type="project" value="UniProtKB-KW"/>
</dbReference>
<dbReference type="NCBIfam" id="TIGR02585">
    <property type="entry name" value="cas_Cst2_DevR"/>
    <property type="match status" value="1"/>
</dbReference>
<organism evidence="3 4">
    <name type="scientific">Longibaculum muris</name>
    <dbReference type="NCBI Taxonomy" id="1796628"/>
    <lineage>
        <taxon>Bacteria</taxon>
        <taxon>Bacillati</taxon>
        <taxon>Bacillota</taxon>
        <taxon>Erysipelotrichia</taxon>
        <taxon>Erysipelotrichales</taxon>
        <taxon>Coprobacillaceae</taxon>
        <taxon>Longibaculum</taxon>
    </lineage>
</organism>
<dbReference type="InterPro" id="IPR010154">
    <property type="entry name" value="CRISPR-assoc_Cas7/Cst2/DevR"/>
</dbReference>
<evidence type="ECO:0000256" key="2">
    <source>
        <dbReference type="ARBA" id="ARBA00025626"/>
    </source>
</evidence>
<evidence type="ECO:0000256" key="1">
    <source>
        <dbReference type="ARBA" id="ARBA00023118"/>
    </source>
</evidence>
<dbReference type="GeneID" id="98914108"/>
<evidence type="ECO:0000313" key="3">
    <source>
        <dbReference type="EMBL" id="TCW02979.1"/>
    </source>
</evidence>
<keyword evidence="1" id="KW-0051">Antiviral defense</keyword>
<proteinExistence type="predicted"/>
<accession>A0A4R3Z8R2</accession>
<comment type="caution">
    <text evidence="3">The sequence shown here is derived from an EMBL/GenBank/DDBJ whole genome shotgun (WGS) entry which is preliminary data.</text>
</comment>
<dbReference type="RefSeq" id="WP_066451330.1">
    <property type="nucleotide sequence ID" value="NZ_JANKBF010000002.1"/>
</dbReference>
<dbReference type="Pfam" id="PF01905">
    <property type="entry name" value="DevR"/>
    <property type="match status" value="1"/>
</dbReference>
<comment type="function">
    <text evidence="2">CRISPR (clustered regularly interspaced short palindromic repeat) is an adaptive immune system that provides protection against mobile genetic elements (viruses, transposable elements and conjugative plasmids). CRISPR clusters contain spacers, sequences complementary to antecedent mobile elements, and target invading nucleic acids. CRISPR clusters are transcribed and processed into CRISPR RNA (crRNA).</text>
</comment>
<reference evidence="3 4" key="1">
    <citation type="submission" date="2019-03" db="EMBL/GenBank/DDBJ databases">
        <title>Genomic Encyclopedia of Type Strains, Phase IV (KMG-IV): sequencing the most valuable type-strain genomes for metagenomic binning, comparative biology and taxonomic classification.</title>
        <authorList>
            <person name="Goeker M."/>
        </authorList>
    </citation>
    <scope>NUCLEOTIDE SEQUENCE [LARGE SCALE GENOMIC DNA]</scope>
    <source>
        <strain evidence="3 4">DSM 29487</strain>
    </source>
</reference>
<keyword evidence="4" id="KW-1185">Reference proteome</keyword>
<name>A0A4R3Z8R2_9FIRM</name>
<dbReference type="AlphaFoldDB" id="A0A4R3Z8R2"/>
<protein>
    <submittedName>
        <fullName evidence="3">CRISPR-associated Cst2 family autoregulator</fullName>
    </submittedName>
</protein>
<evidence type="ECO:0000313" key="4">
    <source>
        <dbReference type="Proteomes" id="UP000295515"/>
    </source>
</evidence>
<dbReference type="Proteomes" id="UP000295515">
    <property type="component" value="Unassembled WGS sequence"/>
</dbReference>
<gene>
    <name evidence="3" type="ORF">EDD60_101285</name>
</gene>
<sequence length="289" mass="32157">MNRNGLTISMIFAAESANFGEGIGNLTVLKKYSRGDKNQYTYISRQALRYNIIQQLGWDNTPVSNESGVVQFAADASIEKYPEVDLFGYMKTVSKKDDAAGGASTRSAVVRLSNATSLESFNSDLDFLTNMGLAKRNGFDNAIAQSEIHKSLYAYTVTIDLDRVGEDEMISLPNEEKASRVEQLLRTIMFLYRDIKGRRENLSPLFVVGGVFNRKNPFFSNALIMNDGILNVDSLKSIITMMGEDANYVKVGLVKGVFSNEDILESELKANGVGETFESIISDMKEYYE</sequence>
<dbReference type="InterPro" id="IPR013414">
    <property type="entry name" value="Cas7/Cst2/DevR_sub_I-B/Tneap"/>
</dbReference>
<dbReference type="NCBIfam" id="TIGR01875">
    <property type="entry name" value="cas_MJ0381"/>
    <property type="match status" value="1"/>
</dbReference>